<dbReference type="PROSITE" id="PS51257">
    <property type="entry name" value="PROKAR_LIPOPROTEIN"/>
    <property type="match status" value="1"/>
</dbReference>
<reference evidence="3 4" key="1">
    <citation type="submission" date="2014-11" db="EMBL/GenBank/DDBJ databases">
        <title>Genome sequence of Flavihumibacter solisilvae 3-3.</title>
        <authorList>
            <person name="Zhou G."/>
            <person name="Li M."/>
            <person name="Wang G."/>
        </authorList>
    </citation>
    <scope>NUCLEOTIDE SEQUENCE [LARGE SCALE GENOMIC DNA]</scope>
    <source>
        <strain evidence="3 4">3-3</strain>
    </source>
</reference>
<evidence type="ECO:0000313" key="3">
    <source>
        <dbReference type="EMBL" id="KIC92886.1"/>
    </source>
</evidence>
<protein>
    <submittedName>
        <fullName evidence="3">RNA-binding protein</fullName>
    </submittedName>
</protein>
<keyword evidence="1" id="KW-0732">Signal</keyword>
<proteinExistence type="predicted"/>
<feature type="domain" description="ASPIC/UnbV" evidence="2">
    <location>
        <begin position="527"/>
        <end position="592"/>
    </location>
</feature>
<dbReference type="EMBL" id="JSVC01000027">
    <property type="protein sequence ID" value="KIC92886.1"/>
    <property type="molecule type" value="Genomic_DNA"/>
</dbReference>
<evidence type="ECO:0000313" key="4">
    <source>
        <dbReference type="Proteomes" id="UP000031408"/>
    </source>
</evidence>
<dbReference type="Proteomes" id="UP000031408">
    <property type="component" value="Unassembled WGS sequence"/>
</dbReference>
<dbReference type="InterPro" id="IPR011519">
    <property type="entry name" value="UnbV_ASPIC"/>
</dbReference>
<dbReference type="RefSeq" id="WP_039143631.1">
    <property type="nucleotide sequence ID" value="NZ_JSVC01000027.1"/>
</dbReference>
<dbReference type="Pfam" id="PF13517">
    <property type="entry name" value="FG-GAP_3"/>
    <property type="match status" value="3"/>
</dbReference>
<dbReference type="InterPro" id="IPR013517">
    <property type="entry name" value="FG-GAP"/>
</dbReference>
<gene>
    <name evidence="3" type="ORF">OI18_20965</name>
</gene>
<dbReference type="AlphaFoldDB" id="A0A0C1L014"/>
<sequence>MRRASLLVLLPLLLAACSQKEKEKTMFSPMDDTGIDFTNQVTDTKDFNIFSYRNFYNGGGCAIGDLNNDGLADVFFTANMGSNKLYINKGDWKFEDISAKAGIEESGKWSTGVVMVDINNDSLLDIYVCNAGYQKGMRQENALFINNGDLTFREAAREYGLANDGYTTHAAFFDFDADGDLDCYILNNSFIPVNTLNYSNKRELRAKDWPVADFLKGGGSYLLRNDNGKFVDVSEQAGIYGSLISFGLGVTVGDVNNDQYPDIYVSNDFFERDYLYINQKNGTFREELENWMQHISHSSMGADMADINNDGQPDIFVTEMLPDDETRLKTTTSFENIDVQRLKERSGFYHQYMQNTLQVNNGNGKFLETAFYSGVAASDWSWGGLIFDADNDGFNDIYICNGIYRDVTDQDFIDFFANDIIQQMVMTGKKEEVDQIIAKMPSRPIPNKMFHNDGSLKFTDQAKAWGMAEPSFSNGAAYGDLDNDGDLDLVVNNVNQPAFVYRNNAREENKFNYIAFNLQGKQNNLHAIGAKIFVHQANQVLMRELVPTRGFQSSVEYKITFGLGKNEADSVVVIWPGGITESFGKLAINKLHTIKEGTGKPTNIKPSTDGSSLFELARNQQFDKHVEDDYVDFYNERNIPIMLSREGPKATVADVNADGLDDIYIGGAAKQSGQLYLQTAKGFIKKENEVFKRFADLEDVAVLFFDADKDGDADLYIGSGGNNQQGSIRMNHRLYLNDGKGNFTYDENSLPANNANIAVAVAHDVDDDGDLDLFVGARSVPLNYGVTPKSNLLINDGHGNFRDMASVLNPSLASLGMVTGAVWANVTGDKRPELVVVGDWMGPRIFSFASGKASEIKTNLSSMKGWWQSVAAADLDKDGYDDLVLGNMGENFYLRPDSTHPVKLWINDFDGNGNVEKVFTRTINDRDVPVFLKRELTDQLPSLKKQNLQHAQYASRSIQELFSEDNIDHAATREYNYTSSCVAYGSKEPHFEVVKLPVPVQLSSVNAIAITDVNGDNKPDVVMGGNVFALQPQFCRLDASYGHLMLNEGNRKLVYTSNKTSGIQVSGAVRDLVPFQAGKQKHVLVLQNNDSAVVYRYNNSPLSRQ</sequence>
<dbReference type="InterPro" id="IPR028994">
    <property type="entry name" value="Integrin_alpha_N"/>
</dbReference>
<dbReference type="Gene3D" id="2.130.10.130">
    <property type="entry name" value="Integrin alpha, N-terminal"/>
    <property type="match status" value="3"/>
</dbReference>
<keyword evidence="4" id="KW-1185">Reference proteome</keyword>
<dbReference type="SUPFAM" id="SSF69318">
    <property type="entry name" value="Integrin alpha N-terminal domain"/>
    <property type="match status" value="3"/>
</dbReference>
<dbReference type="PANTHER" id="PTHR16026">
    <property type="entry name" value="CARTILAGE ACIDIC PROTEIN 1"/>
    <property type="match status" value="1"/>
</dbReference>
<organism evidence="3 4">
    <name type="scientific">Flavihumibacter solisilvae</name>
    <dbReference type="NCBI Taxonomy" id="1349421"/>
    <lineage>
        <taxon>Bacteria</taxon>
        <taxon>Pseudomonadati</taxon>
        <taxon>Bacteroidota</taxon>
        <taxon>Chitinophagia</taxon>
        <taxon>Chitinophagales</taxon>
        <taxon>Chitinophagaceae</taxon>
        <taxon>Flavihumibacter</taxon>
    </lineage>
</organism>
<dbReference type="InterPro" id="IPR027039">
    <property type="entry name" value="Crtac1"/>
</dbReference>
<dbReference type="PANTHER" id="PTHR16026:SF0">
    <property type="entry name" value="CARTILAGE ACIDIC PROTEIN 1"/>
    <property type="match status" value="1"/>
</dbReference>
<comment type="caution">
    <text evidence="3">The sequence shown here is derived from an EMBL/GenBank/DDBJ whole genome shotgun (WGS) entry which is preliminary data.</text>
</comment>
<name>A0A0C1L014_9BACT</name>
<dbReference type="Pfam" id="PF07593">
    <property type="entry name" value="UnbV_ASPIC"/>
    <property type="match status" value="1"/>
</dbReference>
<evidence type="ECO:0000259" key="2">
    <source>
        <dbReference type="Pfam" id="PF07593"/>
    </source>
</evidence>
<evidence type="ECO:0000256" key="1">
    <source>
        <dbReference type="ARBA" id="ARBA00022729"/>
    </source>
</evidence>
<dbReference type="STRING" id="1349421.OI18_20965"/>
<accession>A0A0C1L014</accession>